<dbReference type="RefSeq" id="WP_021680278.1">
    <property type="nucleotide sequence ID" value="NZ_KI260285.1"/>
</dbReference>
<gene>
    <name evidence="3" type="ORF">RUMCAL_00009</name>
</gene>
<proteinExistence type="predicted"/>
<dbReference type="AlphaFoldDB" id="U2KGE8"/>
<dbReference type="OrthoDB" id="9786100at2"/>
<evidence type="ECO:0000259" key="2">
    <source>
        <dbReference type="Pfam" id="PF04991"/>
    </source>
</evidence>
<keyword evidence="1" id="KW-1133">Transmembrane helix</keyword>
<evidence type="ECO:0000256" key="1">
    <source>
        <dbReference type="SAM" id="Phobius"/>
    </source>
</evidence>
<dbReference type="PANTHER" id="PTHR43404">
    <property type="entry name" value="LIPOPOLYSACCHARIDE CHOLINEPHOSPHOTRANSFERASE LICD"/>
    <property type="match status" value="1"/>
</dbReference>
<dbReference type="PATRIC" id="fig|411473.3.peg.7"/>
<feature type="transmembrane region" description="Helical" evidence="1">
    <location>
        <begin position="155"/>
        <end position="174"/>
    </location>
</feature>
<keyword evidence="1" id="KW-0812">Transmembrane</keyword>
<dbReference type="EMBL" id="AWVF01000001">
    <property type="protein sequence ID" value="ERJ97596.1"/>
    <property type="molecule type" value="Genomic_DNA"/>
</dbReference>
<keyword evidence="4" id="KW-1185">Reference proteome</keyword>
<dbReference type="eggNOG" id="COG3475">
    <property type="taxonomic scope" value="Bacteria"/>
</dbReference>
<accession>U2KGE8</accession>
<dbReference type="InterPro" id="IPR007074">
    <property type="entry name" value="LicD/FKTN/FKRP_NTP_transf"/>
</dbReference>
<dbReference type="Proteomes" id="UP000016662">
    <property type="component" value="Unassembled WGS sequence"/>
</dbReference>
<name>U2KGE8_9FIRM</name>
<feature type="domain" description="LicD/FKTN/FKRP nucleotidyltransferase" evidence="2">
    <location>
        <begin position="46"/>
        <end position="278"/>
    </location>
</feature>
<organism evidence="3 4">
    <name type="scientific">Ruminococcus callidus ATCC 27760</name>
    <dbReference type="NCBI Taxonomy" id="411473"/>
    <lineage>
        <taxon>Bacteria</taxon>
        <taxon>Bacillati</taxon>
        <taxon>Bacillota</taxon>
        <taxon>Clostridia</taxon>
        <taxon>Eubacteriales</taxon>
        <taxon>Oscillospiraceae</taxon>
        <taxon>Ruminococcus</taxon>
    </lineage>
</organism>
<keyword evidence="1" id="KW-0472">Membrane</keyword>
<protein>
    <submittedName>
        <fullName evidence="3">LICD family protein</fullName>
    </submittedName>
</protein>
<evidence type="ECO:0000313" key="4">
    <source>
        <dbReference type="Proteomes" id="UP000016662"/>
    </source>
</evidence>
<reference evidence="3 4" key="1">
    <citation type="submission" date="2013-07" db="EMBL/GenBank/DDBJ databases">
        <authorList>
            <person name="Weinstock G."/>
            <person name="Sodergren E."/>
            <person name="Wylie T."/>
            <person name="Fulton L."/>
            <person name="Fulton R."/>
            <person name="Fronick C."/>
            <person name="O'Laughlin M."/>
            <person name="Godfrey J."/>
            <person name="Miner T."/>
            <person name="Herter B."/>
            <person name="Appelbaum E."/>
            <person name="Cordes M."/>
            <person name="Lek S."/>
            <person name="Wollam A."/>
            <person name="Pepin K.H."/>
            <person name="Palsikar V.B."/>
            <person name="Mitreva M."/>
            <person name="Wilson R.K."/>
        </authorList>
    </citation>
    <scope>NUCLEOTIDE SEQUENCE [LARGE SCALE GENOMIC DNA]</scope>
    <source>
        <strain evidence="3 4">ATCC 27760</strain>
    </source>
</reference>
<dbReference type="GO" id="GO:0009100">
    <property type="term" value="P:glycoprotein metabolic process"/>
    <property type="evidence" value="ECO:0007669"/>
    <property type="project" value="UniProtKB-ARBA"/>
</dbReference>
<dbReference type="Pfam" id="PF04991">
    <property type="entry name" value="LicD"/>
    <property type="match status" value="1"/>
</dbReference>
<dbReference type="STRING" id="411473.RUMCAL_00009"/>
<dbReference type="InterPro" id="IPR052942">
    <property type="entry name" value="LPS_cholinephosphotransferase"/>
</dbReference>
<dbReference type="HOGENOM" id="CLU_075543_0_0_9"/>
<sequence>MKLSTFDALKRIQSKNAVQYVCMEGEILKKYHQILLEIASDIISVCEKEKIVYQLSGGTALGAVRHKGFIPWDDDLDINIFGSQCDEFIEKFEKDFGDKYWVNTVKTPGYFSIVGSIKMKGTVSRGFEDSNDEKCGIGIDLFRIENTFDNSILRFFHGVLCMGFGFLLSCRNFYEKRKLMMELANDDKALKKVFRIKINIGRLLSLISLKHCLIITQKCYGMCKNNKSKYVTIPAGRKHFFGELYKRDGMENTIKVSFEGHNWEIAKNYNDYLTKLYGNYMEIPSEENRETHFRVELKFPDEKKHK</sequence>
<dbReference type="PANTHER" id="PTHR43404:SF2">
    <property type="entry name" value="LIPOPOLYSACCHARIDE CHOLINEPHOSPHOTRANSFERASE LICD"/>
    <property type="match status" value="1"/>
</dbReference>
<comment type="caution">
    <text evidence="3">The sequence shown here is derived from an EMBL/GenBank/DDBJ whole genome shotgun (WGS) entry which is preliminary data.</text>
</comment>
<evidence type="ECO:0000313" key="3">
    <source>
        <dbReference type="EMBL" id="ERJ97596.1"/>
    </source>
</evidence>